<dbReference type="InterPro" id="IPR007969">
    <property type="entry name" value="DUF732"/>
</dbReference>
<keyword evidence="2" id="KW-0472">Membrane</keyword>
<evidence type="ECO:0000256" key="2">
    <source>
        <dbReference type="SAM" id="Phobius"/>
    </source>
</evidence>
<accession>A0A317N7T5</accession>
<organism evidence="4 5">
    <name type="scientific">Nocardia neocaledoniensis</name>
    <dbReference type="NCBI Taxonomy" id="236511"/>
    <lineage>
        <taxon>Bacteria</taxon>
        <taxon>Bacillati</taxon>
        <taxon>Actinomycetota</taxon>
        <taxon>Actinomycetes</taxon>
        <taxon>Mycobacteriales</taxon>
        <taxon>Nocardiaceae</taxon>
        <taxon>Nocardia</taxon>
    </lineage>
</organism>
<reference evidence="4 5" key="1">
    <citation type="submission" date="2018-05" db="EMBL/GenBank/DDBJ databases">
        <title>Genomic Encyclopedia of Type Strains, Phase IV (KMG-IV): sequencing the most valuable type-strain genomes for metagenomic binning, comparative biology and taxonomic classification.</title>
        <authorList>
            <person name="Goeker M."/>
        </authorList>
    </citation>
    <scope>NUCLEOTIDE SEQUENCE [LARGE SCALE GENOMIC DNA]</scope>
    <source>
        <strain evidence="4 5">DSM 44717</strain>
    </source>
</reference>
<dbReference type="Proteomes" id="UP000246410">
    <property type="component" value="Unassembled WGS sequence"/>
</dbReference>
<keyword evidence="2" id="KW-1133">Transmembrane helix</keyword>
<feature type="compositionally biased region" description="Low complexity" evidence="1">
    <location>
        <begin position="61"/>
        <end position="90"/>
    </location>
</feature>
<protein>
    <submittedName>
        <fullName evidence="4">Uncharacterized protein DUF732</fullName>
    </submittedName>
</protein>
<keyword evidence="5" id="KW-1185">Reference proteome</keyword>
<comment type="caution">
    <text evidence="4">The sequence shown here is derived from an EMBL/GenBank/DDBJ whole genome shotgun (WGS) entry which is preliminary data.</text>
</comment>
<feature type="domain" description="DUF732" evidence="3">
    <location>
        <begin position="97"/>
        <end position="165"/>
    </location>
</feature>
<dbReference type="Pfam" id="PF05305">
    <property type="entry name" value="DUF732"/>
    <property type="match status" value="1"/>
</dbReference>
<name>A0A317N7T5_9NOCA</name>
<evidence type="ECO:0000313" key="5">
    <source>
        <dbReference type="Proteomes" id="UP000246410"/>
    </source>
</evidence>
<dbReference type="EMBL" id="QGTL01000011">
    <property type="protein sequence ID" value="PWV71089.1"/>
    <property type="molecule type" value="Genomic_DNA"/>
</dbReference>
<sequence>MSQPQYPLGPYPPHPPRRNNTTLWVLLAVFGVLFLVFGSCTAAVLVAADGAEQRPSTEVAPPSGSPGVPSSTKPPRTSAPRPTTSTPNATVDRKLAEQVYIATLDEQGIYYSSRQAALDLATAVCDERAAGVSEVEMVTALAEKGYSIDDAAYLVAAAETQFCPEYA</sequence>
<dbReference type="AlphaFoldDB" id="A0A317N7T5"/>
<dbReference type="RefSeq" id="WP_167456406.1">
    <property type="nucleotide sequence ID" value="NZ_QGTL01000011.1"/>
</dbReference>
<evidence type="ECO:0000259" key="3">
    <source>
        <dbReference type="Pfam" id="PF05305"/>
    </source>
</evidence>
<feature type="transmembrane region" description="Helical" evidence="2">
    <location>
        <begin position="23"/>
        <end position="48"/>
    </location>
</feature>
<keyword evidence="2" id="KW-0812">Transmembrane</keyword>
<gene>
    <name evidence="4" type="ORF">DFR69_11178</name>
</gene>
<feature type="region of interest" description="Disordered" evidence="1">
    <location>
        <begin position="52"/>
        <end position="91"/>
    </location>
</feature>
<proteinExistence type="predicted"/>
<evidence type="ECO:0000313" key="4">
    <source>
        <dbReference type="EMBL" id="PWV71089.1"/>
    </source>
</evidence>
<evidence type="ECO:0000256" key="1">
    <source>
        <dbReference type="SAM" id="MobiDB-lite"/>
    </source>
</evidence>